<evidence type="ECO:0000313" key="3">
    <source>
        <dbReference type="EMBL" id="GEK93229.1"/>
    </source>
</evidence>
<dbReference type="CDD" id="cd24054">
    <property type="entry name" value="ASKHA_NBD_AaPPX-GppA_MtPPX2-like"/>
    <property type="match status" value="1"/>
</dbReference>
<dbReference type="GO" id="GO:0016462">
    <property type="term" value="F:pyrophosphatase activity"/>
    <property type="evidence" value="ECO:0007669"/>
    <property type="project" value="TreeGrafter"/>
</dbReference>
<dbReference type="InterPro" id="IPR050273">
    <property type="entry name" value="GppA/Ppx_hydrolase"/>
</dbReference>
<sequence>MLFFKVPMRAGREPKQMRHEAEDTGMTGRESLRSSATHARAGTFFGAIDLGTNNCRLMIAARTTNGFRVVDSFNRSVRLGEGLRASGRLAEESMKRALDALSICAERMQQWPLAHVRAVATEACRRAINGQEFLARVRRETGLVIDIITAREEAELALESCSPLLQAGLQRHVEPERGVLFDIGGGSTEVAWIRVDRRNQRQTLIGMTSMPVGVINLQEMFGQGHDEGAYPEMVEYVRSQLMDFEGVHRIRREVGQGNVRLIGTSGTVTTLAGVALSLPRYNRAAIDGLTLPGNIMLDAIGTLRGLGAEGLLAHPCVGHDRAKFVLPGCAIFEAMQSLWPVDDVTIADRGLRDGMLLRMARDHSQRPNRGQSPATRHVSPRQPRGPLGNYATI</sequence>
<keyword evidence="4" id="KW-1185">Reference proteome</keyword>
<feature type="domain" description="Ppx/GppA phosphatase N-terminal" evidence="2">
    <location>
        <begin position="59"/>
        <end position="362"/>
    </location>
</feature>
<accession>A0A511AYE8</accession>
<dbReference type="EMBL" id="BJUZ01000001">
    <property type="protein sequence ID" value="GEK93229.1"/>
    <property type="molecule type" value="Genomic_DNA"/>
</dbReference>
<evidence type="ECO:0000256" key="1">
    <source>
        <dbReference type="SAM" id="MobiDB-lite"/>
    </source>
</evidence>
<dbReference type="AlphaFoldDB" id="A0A511AYE8"/>
<dbReference type="Pfam" id="PF02541">
    <property type="entry name" value="Ppx-GppA"/>
    <property type="match status" value="1"/>
</dbReference>
<proteinExistence type="predicted"/>
<dbReference type="InterPro" id="IPR043129">
    <property type="entry name" value="ATPase_NBD"/>
</dbReference>
<dbReference type="Proteomes" id="UP000321230">
    <property type="component" value="Unassembled WGS sequence"/>
</dbReference>
<gene>
    <name evidence="3" type="ORF">GWA01_09990</name>
</gene>
<evidence type="ECO:0000313" key="4">
    <source>
        <dbReference type="Proteomes" id="UP000321230"/>
    </source>
</evidence>
<feature type="region of interest" description="Disordered" evidence="1">
    <location>
        <begin position="361"/>
        <end position="393"/>
    </location>
</feature>
<dbReference type="InterPro" id="IPR003695">
    <property type="entry name" value="Ppx_GppA_N"/>
</dbReference>
<comment type="caution">
    <text evidence="3">The sequence shown here is derived from an EMBL/GenBank/DDBJ whole genome shotgun (WGS) entry which is preliminary data.</text>
</comment>
<name>A0A511AYE8_9PROT</name>
<dbReference type="PANTHER" id="PTHR30005:SF0">
    <property type="entry name" value="RETROGRADE REGULATION PROTEIN 2"/>
    <property type="match status" value="1"/>
</dbReference>
<reference evidence="3 4" key="1">
    <citation type="submission" date="2019-07" db="EMBL/GenBank/DDBJ databases">
        <title>Whole genome shotgun sequence of Gluconobacter wancherniae NBRC 103581.</title>
        <authorList>
            <person name="Hosoyama A."/>
            <person name="Uohara A."/>
            <person name="Ohji S."/>
            <person name="Ichikawa N."/>
        </authorList>
    </citation>
    <scope>NUCLEOTIDE SEQUENCE [LARGE SCALE GENOMIC DNA]</scope>
    <source>
        <strain evidence="3 4">NBRC 103581</strain>
    </source>
</reference>
<dbReference type="PANTHER" id="PTHR30005">
    <property type="entry name" value="EXOPOLYPHOSPHATASE"/>
    <property type="match status" value="1"/>
</dbReference>
<dbReference type="Gene3D" id="3.30.420.40">
    <property type="match status" value="1"/>
</dbReference>
<dbReference type="Gene3D" id="3.30.420.150">
    <property type="entry name" value="Exopolyphosphatase. Domain 2"/>
    <property type="match status" value="1"/>
</dbReference>
<organism evidence="3 4">
    <name type="scientific">Gluconobacter wancherniae NBRC 103581</name>
    <dbReference type="NCBI Taxonomy" id="656744"/>
    <lineage>
        <taxon>Bacteria</taxon>
        <taxon>Pseudomonadati</taxon>
        <taxon>Pseudomonadota</taxon>
        <taxon>Alphaproteobacteria</taxon>
        <taxon>Acetobacterales</taxon>
        <taxon>Acetobacteraceae</taxon>
        <taxon>Gluconobacter</taxon>
    </lineage>
</organism>
<dbReference type="SUPFAM" id="SSF53067">
    <property type="entry name" value="Actin-like ATPase domain"/>
    <property type="match status" value="2"/>
</dbReference>
<evidence type="ECO:0000259" key="2">
    <source>
        <dbReference type="Pfam" id="PF02541"/>
    </source>
</evidence>
<protein>
    <submittedName>
        <fullName evidence="3">Phosphatase</fullName>
    </submittedName>
</protein>